<name>A0A0W1AA63_9GAMM</name>
<protein>
    <submittedName>
        <fullName evidence="1">Uncharacterized protein</fullName>
    </submittedName>
</protein>
<gene>
    <name evidence="1" type="ORF">Lwor_1637</name>
</gene>
<dbReference type="Proteomes" id="UP000054662">
    <property type="component" value="Unassembled WGS sequence"/>
</dbReference>
<keyword evidence="2" id="KW-1185">Reference proteome</keyword>
<dbReference type="RefSeq" id="WP_058493430.1">
    <property type="nucleotide sequence ID" value="NZ_CBCRUR010000012.1"/>
</dbReference>
<sequence>MNSTRKPFNLAEARIQASLLLKSLRSSASAQALKRFRLFLDVDDCVSADVLLKKIKLKHALAVIAMEHGFKSWLDLKMQLYFIVGGYLNLWFADYAEARLVLQEKGGYLLPYKHQFFICSANYIKHIGFDPDDPDWEKIGFDWAKPSNQMAWQRLYKKWKKSVRMANSGV</sequence>
<dbReference type="EMBL" id="LNZC01000020">
    <property type="protein sequence ID" value="KTD78242.1"/>
    <property type="molecule type" value="Genomic_DNA"/>
</dbReference>
<organism evidence="1 2">
    <name type="scientific">Legionella worsleiensis</name>
    <dbReference type="NCBI Taxonomy" id="45076"/>
    <lineage>
        <taxon>Bacteria</taxon>
        <taxon>Pseudomonadati</taxon>
        <taxon>Pseudomonadota</taxon>
        <taxon>Gammaproteobacteria</taxon>
        <taxon>Legionellales</taxon>
        <taxon>Legionellaceae</taxon>
        <taxon>Legionella</taxon>
    </lineage>
</organism>
<proteinExistence type="predicted"/>
<dbReference type="STRING" id="45076.Lwor_1637"/>
<evidence type="ECO:0000313" key="1">
    <source>
        <dbReference type="EMBL" id="KTD78242.1"/>
    </source>
</evidence>
<reference evidence="1 2" key="1">
    <citation type="submission" date="2015-11" db="EMBL/GenBank/DDBJ databases">
        <title>Genomic analysis of 38 Legionella species identifies large and diverse effector repertoires.</title>
        <authorList>
            <person name="Burstein D."/>
            <person name="Amaro F."/>
            <person name="Zusman T."/>
            <person name="Lifshitz Z."/>
            <person name="Cohen O."/>
            <person name="Gilbert J.A."/>
            <person name="Pupko T."/>
            <person name="Shuman H.A."/>
            <person name="Segal G."/>
        </authorList>
    </citation>
    <scope>NUCLEOTIDE SEQUENCE [LARGE SCALE GENOMIC DNA]</scope>
    <source>
        <strain evidence="1 2">ATCC 49508</strain>
    </source>
</reference>
<dbReference type="AlphaFoldDB" id="A0A0W1AA63"/>
<comment type="caution">
    <text evidence="1">The sequence shown here is derived from an EMBL/GenBank/DDBJ whole genome shotgun (WGS) entry which is preliminary data.</text>
</comment>
<dbReference type="PATRIC" id="fig|45076.6.peg.1773"/>
<accession>A0A0W1AA63</accession>
<dbReference type="OrthoDB" id="8480925at2"/>
<evidence type="ECO:0000313" key="2">
    <source>
        <dbReference type="Proteomes" id="UP000054662"/>
    </source>
</evidence>